<dbReference type="PATRIC" id="fig|1434120.4.peg.4598"/>
<evidence type="ECO:0000256" key="3">
    <source>
        <dbReference type="ARBA" id="ARBA00023167"/>
    </source>
</evidence>
<name>A0A0E3PAH5_9EURY</name>
<dbReference type="HOGENOM" id="CLU_076812_1_0_2"/>
<dbReference type="EMBL" id="CP009506">
    <property type="protein sequence ID" value="AKB30272.1"/>
    <property type="molecule type" value="Genomic_DNA"/>
</dbReference>
<evidence type="ECO:0000256" key="1">
    <source>
        <dbReference type="ARBA" id="ARBA00022605"/>
    </source>
</evidence>
<accession>A0A0E3PAH5</accession>
<dbReference type="Pfam" id="PF00571">
    <property type="entry name" value="CBS"/>
    <property type="match status" value="4"/>
</dbReference>
<evidence type="ECO:0000313" key="6">
    <source>
        <dbReference type="EMBL" id="AKB30272.1"/>
    </source>
</evidence>
<proteinExistence type="predicted"/>
<gene>
    <name evidence="6" type="ORF">MSSIT_3553</name>
</gene>
<feature type="domain" description="CBS" evidence="5">
    <location>
        <begin position="264"/>
        <end position="318"/>
    </location>
</feature>
<protein>
    <recommendedName>
        <fullName evidence="5">CBS domain-containing protein</fullName>
    </recommendedName>
</protein>
<feature type="domain" description="CBS" evidence="5">
    <location>
        <begin position="103"/>
        <end position="159"/>
    </location>
</feature>
<dbReference type="GO" id="GO:0009086">
    <property type="term" value="P:methionine biosynthetic process"/>
    <property type="evidence" value="ECO:0007669"/>
    <property type="project" value="UniProtKB-KW"/>
</dbReference>
<evidence type="ECO:0000256" key="4">
    <source>
        <dbReference type="PROSITE-ProRule" id="PRU00703"/>
    </source>
</evidence>
<dbReference type="InterPro" id="IPR051257">
    <property type="entry name" value="Diverse_CBS-Domain"/>
</dbReference>
<keyword evidence="2 4" id="KW-0129">CBS domain</keyword>
<dbReference type="Proteomes" id="UP000033111">
    <property type="component" value="Chromosome"/>
</dbReference>
<keyword evidence="7" id="KW-1185">Reference proteome</keyword>
<dbReference type="KEGG" id="msw:MSSIT_3553"/>
<dbReference type="CDD" id="cd04614">
    <property type="entry name" value="CBS_pair_arch2_repeat2"/>
    <property type="match status" value="1"/>
</dbReference>
<dbReference type="InterPro" id="IPR000644">
    <property type="entry name" value="CBS_dom"/>
</dbReference>
<evidence type="ECO:0000256" key="2">
    <source>
        <dbReference type="ARBA" id="ARBA00023122"/>
    </source>
</evidence>
<dbReference type="SUPFAM" id="SSF54631">
    <property type="entry name" value="CBS-domain pair"/>
    <property type="match status" value="2"/>
</dbReference>
<dbReference type="PANTHER" id="PTHR43080:SF29">
    <property type="entry name" value="OS02G0818000 PROTEIN"/>
    <property type="match status" value="1"/>
</dbReference>
<evidence type="ECO:0000259" key="5">
    <source>
        <dbReference type="PROSITE" id="PS51371"/>
    </source>
</evidence>
<feature type="domain" description="CBS" evidence="5">
    <location>
        <begin position="165"/>
        <end position="221"/>
    </location>
</feature>
<dbReference type="PROSITE" id="PS51371">
    <property type="entry name" value="CBS"/>
    <property type="match status" value="4"/>
</dbReference>
<keyword evidence="1" id="KW-0028">Amino-acid biosynthesis</keyword>
<dbReference type="Gene3D" id="3.10.580.10">
    <property type="entry name" value="CBS-domain"/>
    <property type="match status" value="2"/>
</dbReference>
<feature type="domain" description="CBS" evidence="5">
    <location>
        <begin position="45"/>
        <end position="101"/>
    </location>
</feature>
<dbReference type="SMART" id="SM00116">
    <property type="entry name" value="CBS"/>
    <property type="match status" value="4"/>
</dbReference>
<keyword evidence="3" id="KW-0486">Methionine biosynthesis</keyword>
<dbReference type="InterPro" id="IPR046342">
    <property type="entry name" value="CBS_dom_sf"/>
</dbReference>
<dbReference type="AlphaFoldDB" id="A0A0E3PAH5"/>
<dbReference type="PANTHER" id="PTHR43080">
    <property type="entry name" value="CBS DOMAIN-CONTAINING PROTEIN CBSX3, MITOCHONDRIAL"/>
    <property type="match status" value="1"/>
</dbReference>
<sequence length="318" mass="35356">MEKQADIAIDWKPFEEKRLIKKIQDSEDNTGVDHMPKNIFIEDIMVRDVACATLPGSRDEVLKILKNKHISGVPVLKDSKVVGIVTRTNLLQNPEEEQLALLMTRDPITISPGSDLQTAARLLLQHGIRRLPVVDDGKLVGLVTVADLVGTIADMNIDIPIKDYVEEEVVAIYSETPLPVVARIMELSGVKAVPVLDAALELIGIISDRDVIAASVIEDSVEMSDMSAGQDDDAWTWESMRDTMSIYYSVSRIKVPNLIGSDIMIREPITATYIASVSDCARKMKRNRIDQIPIINSNRKLQGLLRDHDLLKPLIESE</sequence>
<evidence type="ECO:0000313" key="7">
    <source>
        <dbReference type="Proteomes" id="UP000033111"/>
    </source>
</evidence>
<organism evidence="6 7">
    <name type="scientific">Methanosarcina siciliae T4/M</name>
    <dbReference type="NCBI Taxonomy" id="1434120"/>
    <lineage>
        <taxon>Archaea</taxon>
        <taxon>Methanobacteriati</taxon>
        <taxon>Methanobacteriota</taxon>
        <taxon>Stenosarchaea group</taxon>
        <taxon>Methanomicrobia</taxon>
        <taxon>Methanosarcinales</taxon>
        <taxon>Methanosarcinaceae</taxon>
        <taxon>Methanosarcina</taxon>
    </lineage>
</organism>
<reference evidence="6 7" key="1">
    <citation type="submission" date="2014-07" db="EMBL/GenBank/DDBJ databases">
        <title>Methanogenic archaea and the global carbon cycle.</title>
        <authorList>
            <person name="Henriksen J.R."/>
            <person name="Luke J."/>
            <person name="Reinhart S."/>
            <person name="Benedict M.N."/>
            <person name="Youngblut N.D."/>
            <person name="Metcalf M.E."/>
            <person name="Whitaker R.J."/>
            <person name="Metcalf W.W."/>
        </authorList>
    </citation>
    <scope>NUCLEOTIDE SEQUENCE [LARGE SCALE GENOMIC DNA]</scope>
    <source>
        <strain evidence="6 7">T4/M</strain>
    </source>
</reference>
<dbReference type="CDD" id="cd04638">
    <property type="entry name" value="CBS_pair_arch2_repeat1"/>
    <property type="match status" value="1"/>
</dbReference>